<feature type="region of interest" description="Disordered" evidence="1">
    <location>
        <begin position="34"/>
        <end position="108"/>
    </location>
</feature>
<dbReference type="EMBL" id="MU069796">
    <property type="protein sequence ID" value="KAF5833700.1"/>
    <property type="molecule type" value="Genomic_DNA"/>
</dbReference>
<sequence length="250" mass="25339">MSPFFKPSTTAANLLSWLPAAPMSPFAAAAAAASVRAAASAPPSPPPALSTAAPPPVATMTPVAAPSSAPPAHTAEETPTPPADTSPPHTAEAPFLPSETPYPPTIALAPALGGDASVTAFMTAAAAPAPIHAPQPHKPLPPCPQNHSNTHGQCAPPCAVSPCEPSCLAQRKGPLEVDIPQGPWPGACPEVEQPSQRDLKCGMLPLAQSEGEGGRAQNVEAEQPSPTLSLPTSEQQQQPHVSRRILSADS</sequence>
<evidence type="ECO:0000313" key="3">
    <source>
        <dbReference type="Proteomes" id="UP000815325"/>
    </source>
</evidence>
<reference evidence="2" key="1">
    <citation type="submission" date="2017-08" db="EMBL/GenBank/DDBJ databases">
        <authorList>
            <person name="Polle J.E."/>
            <person name="Barry K."/>
            <person name="Cushman J."/>
            <person name="Schmutz J."/>
            <person name="Tran D."/>
            <person name="Hathwaick L.T."/>
            <person name="Yim W.C."/>
            <person name="Jenkins J."/>
            <person name="Mckie-Krisberg Z.M."/>
            <person name="Prochnik S."/>
            <person name="Lindquist E."/>
            <person name="Dockter R.B."/>
            <person name="Adam C."/>
            <person name="Molina H."/>
            <person name="Bunkerborg J."/>
            <person name="Jin E."/>
            <person name="Buchheim M."/>
            <person name="Magnuson J."/>
        </authorList>
    </citation>
    <scope>NUCLEOTIDE SEQUENCE</scope>
    <source>
        <strain evidence="2">CCAP 19/18</strain>
    </source>
</reference>
<comment type="caution">
    <text evidence="2">The sequence shown here is derived from an EMBL/GenBank/DDBJ whole genome shotgun (WGS) entry which is preliminary data.</text>
</comment>
<evidence type="ECO:0000256" key="1">
    <source>
        <dbReference type="SAM" id="MobiDB-lite"/>
    </source>
</evidence>
<feature type="compositionally biased region" description="Polar residues" evidence="1">
    <location>
        <begin position="224"/>
        <end position="240"/>
    </location>
</feature>
<dbReference type="Proteomes" id="UP000815325">
    <property type="component" value="Unassembled WGS sequence"/>
</dbReference>
<gene>
    <name evidence="2" type="ORF">DUNSADRAFT_9933</name>
</gene>
<feature type="region of interest" description="Disordered" evidence="1">
    <location>
        <begin position="203"/>
        <end position="250"/>
    </location>
</feature>
<keyword evidence="3" id="KW-1185">Reference proteome</keyword>
<feature type="compositionally biased region" description="Pro residues" evidence="1">
    <location>
        <begin position="42"/>
        <end position="57"/>
    </location>
</feature>
<name>A0ABQ7GGG5_DUNSA</name>
<feature type="compositionally biased region" description="Low complexity" evidence="1">
    <location>
        <begin position="58"/>
        <end position="73"/>
    </location>
</feature>
<protein>
    <submittedName>
        <fullName evidence="2">Uncharacterized protein</fullName>
    </submittedName>
</protein>
<evidence type="ECO:0000313" key="2">
    <source>
        <dbReference type="EMBL" id="KAF5833700.1"/>
    </source>
</evidence>
<accession>A0ABQ7GGG5</accession>
<proteinExistence type="predicted"/>
<organism evidence="2 3">
    <name type="scientific">Dunaliella salina</name>
    <name type="common">Green alga</name>
    <name type="synonym">Protococcus salinus</name>
    <dbReference type="NCBI Taxonomy" id="3046"/>
    <lineage>
        <taxon>Eukaryota</taxon>
        <taxon>Viridiplantae</taxon>
        <taxon>Chlorophyta</taxon>
        <taxon>core chlorophytes</taxon>
        <taxon>Chlorophyceae</taxon>
        <taxon>CS clade</taxon>
        <taxon>Chlamydomonadales</taxon>
        <taxon>Dunaliellaceae</taxon>
        <taxon>Dunaliella</taxon>
    </lineage>
</organism>